<dbReference type="AlphaFoldDB" id="A0ABD6QCW0"/>
<evidence type="ECO:0000313" key="2">
    <source>
        <dbReference type="EMBL" id="OMC33154.1"/>
    </source>
</evidence>
<dbReference type="Proteomes" id="UP000187001">
    <property type="component" value="Unassembled WGS sequence"/>
</dbReference>
<feature type="signal peptide" evidence="1">
    <location>
        <begin position="1"/>
        <end position="16"/>
    </location>
</feature>
<gene>
    <name evidence="2" type="ORF">A5742_14745</name>
</gene>
<evidence type="ECO:0000256" key="1">
    <source>
        <dbReference type="SAM" id="SignalP"/>
    </source>
</evidence>
<protein>
    <recommendedName>
        <fullName evidence="4">CAP domain-containing protein</fullName>
    </recommendedName>
</protein>
<proteinExistence type="predicted"/>
<name>A0ABD6QCW0_MYCFO</name>
<evidence type="ECO:0000313" key="3">
    <source>
        <dbReference type="Proteomes" id="UP000187001"/>
    </source>
</evidence>
<comment type="caution">
    <text evidence="2">The sequence shown here is derived from an EMBL/GenBank/DDBJ whole genome shotgun (WGS) entry which is preliminary data.</text>
</comment>
<feature type="chain" id="PRO_5044748046" description="CAP domain-containing protein" evidence="1">
    <location>
        <begin position="17"/>
        <end position="141"/>
    </location>
</feature>
<dbReference type="EMBL" id="MBER01000181">
    <property type="protein sequence ID" value="OMC33154.1"/>
    <property type="molecule type" value="Genomic_DNA"/>
</dbReference>
<accession>A0ABD6QCW0</accession>
<reference evidence="2 3" key="1">
    <citation type="submission" date="2016-07" db="EMBL/GenBank/DDBJ databases">
        <authorList>
            <person name="Sutton G."/>
            <person name="Brinkac L."/>
            <person name="Sanka R."/>
            <person name="Adams M."/>
            <person name="Lau E."/>
            <person name="Kumar A."/>
            <person name="Macaden R."/>
        </authorList>
    </citation>
    <scope>NUCLEOTIDE SEQUENCE [LARGE SCALE GENOMIC DNA]</scope>
    <source>
        <strain evidence="2 3">GA-0871</strain>
    </source>
</reference>
<keyword evidence="1" id="KW-0732">Signal</keyword>
<organism evidence="2 3">
    <name type="scientific">Mycolicibacterium fortuitum</name>
    <name type="common">Mycobacterium fortuitum</name>
    <dbReference type="NCBI Taxonomy" id="1766"/>
    <lineage>
        <taxon>Bacteria</taxon>
        <taxon>Bacillati</taxon>
        <taxon>Actinomycetota</taxon>
        <taxon>Actinomycetes</taxon>
        <taxon>Mycobacteriales</taxon>
        <taxon>Mycobacteriaceae</taxon>
        <taxon>Mycolicibacterium</taxon>
    </lineage>
</organism>
<evidence type="ECO:0008006" key="4">
    <source>
        <dbReference type="Google" id="ProtNLM"/>
    </source>
</evidence>
<sequence length="141" mass="14068">MAALAVALLVSPAATAAPSADVAQAIAASRGQGSCGALALDPAVDQAAELINQTTYDYVNHIGSNVPIDDASPVAITKDLGIPGEHVMVLRGAAPDTAAAVKVALLQGYLALTDCAYSRVGTSLLTADQVGQVLVTIVMVG</sequence>